<dbReference type="Pfam" id="PF00293">
    <property type="entry name" value="NUDIX"/>
    <property type="match status" value="1"/>
</dbReference>
<sequence>MNHLYEKTVKTTEIFKGKVIDLEVQEVELPNGKMSSREIVKHPGAVAVLPITKEGKIVLVRQYRKALGKTIVEIPAGKLEKEENPLDSAARELEEETGYKTDKLDFLLSFYTSPGFADELIYLYMTDKLEKGTTNMDEDEFLDLLEVSLEEAEQMVKDQTIHDAKTAYAILYLRMKAGFGS</sequence>
<dbReference type="OrthoDB" id="9806150at2"/>
<reference evidence="4 5" key="1">
    <citation type="submission" date="2014-09" db="EMBL/GenBank/DDBJ databases">
        <title>Genome sequencing and annotation of Bacillus Okhensis strain Kh10-101T.</title>
        <authorList>
            <person name="Prakash J.S."/>
        </authorList>
    </citation>
    <scope>NUCLEOTIDE SEQUENCE [LARGE SCALE GENOMIC DNA]</scope>
    <source>
        <strain evidence="5">Kh10-101T</strain>
    </source>
</reference>
<evidence type="ECO:0000256" key="2">
    <source>
        <dbReference type="ARBA" id="ARBA00022801"/>
    </source>
</evidence>
<dbReference type="eggNOG" id="COG0494">
    <property type="taxonomic scope" value="Bacteria"/>
</dbReference>
<comment type="caution">
    <text evidence="4">The sequence shown here is derived from an EMBL/GenBank/DDBJ whole genome shotgun (WGS) entry which is preliminary data.</text>
</comment>
<dbReference type="PANTHER" id="PTHR11839">
    <property type="entry name" value="UDP/ADP-SUGAR PYROPHOSPHATASE"/>
    <property type="match status" value="1"/>
</dbReference>
<evidence type="ECO:0000256" key="1">
    <source>
        <dbReference type="ARBA" id="ARBA00001946"/>
    </source>
</evidence>
<keyword evidence="2" id="KW-0378">Hydrolase</keyword>
<organism evidence="4 5">
    <name type="scientific">Halalkalibacter okhensis</name>
    <dbReference type="NCBI Taxonomy" id="333138"/>
    <lineage>
        <taxon>Bacteria</taxon>
        <taxon>Bacillati</taxon>
        <taxon>Bacillota</taxon>
        <taxon>Bacilli</taxon>
        <taxon>Bacillales</taxon>
        <taxon>Bacillaceae</taxon>
        <taxon>Halalkalibacter</taxon>
    </lineage>
</organism>
<dbReference type="SUPFAM" id="SSF55811">
    <property type="entry name" value="Nudix"/>
    <property type="match status" value="1"/>
</dbReference>
<protein>
    <submittedName>
        <fullName evidence="4">ADP-ribose pyrophosphatase</fullName>
    </submittedName>
</protein>
<dbReference type="GO" id="GO:0006753">
    <property type="term" value="P:nucleoside phosphate metabolic process"/>
    <property type="evidence" value="ECO:0007669"/>
    <property type="project" value="TreeGrafter"/>
</dbReference>
<dbReference type="Gene3D" id="3.90.79.10">
    <property type="entry name" value="Nucleoside Triphosphate Pyrophosphohydrolase"/>
    <property type="match status" value="1"/>
</dbReference>
<comment type="cofactor">
    <cofactor evidence="1">
        <name>Mg(2+)</name>
        <dbReference type="ChEBI" id="CHEBI:18420"/>
    </cofactor>
</comment>
<dbReference type="InterPro" id="IPR000086">
    <property type="entry name" value="NUDIX_hydrolase_dom"/>
</dbReference>
<proteinExistence type="predicted"/>
<gene>
    <name evidence="4" type="ORF">LQ50_00120</name>
</gene>
<keyword evidence="5" id="KW-1185">Reference proteome</keyword>
<dbReference type="GO" id="GO:0016787">
    <property type="term" value="F:hydrolase activity"/>
    <property type="evidence" value="ECO:0007669"/>
    <property type="project" value="UniProtKB-KW"/>
</dbReference>
<evidence type="ECO:0000259" key="3">
    <source>
        <dbReference type="PROSITE" id="PS51462"/>
    </source>
</evidence>
<accession>A0A0B0INV1</accession>
<dbReference type="CDD" id="cd03424">
    <property type="entry name" value="NUDIX_ADPRase_Nudt5_UGPPase_Nudt14"/>
    <property type="match status" value="1"/>
</dbReference>
<dbReference type="GO" id="GO:0005829">
    <property type="term" value="C:cytosol"/>
    <property type="evidence" value="ECO:0007669"/>
    <property type="project" value="TreeGrafter"/>
</dbReference>
<dbReference type="Proteomes" id="UP000030832">
    <property type="component" value="Unassembled WGS sequence"/>
</dbReference>
<dbReference type="AlphaFoldDB" id="A0A0B0INV1"/>
<dbReference type="FunFam" id="3.90.79.10:FF:000024">
    <property type="entry name" value="ADP-ribose pyrophosphatase"/>
    <property type="match status" value="1"/>
</dbReference>
<dbReference type="GO" id="GO:0019693">
    <property type="term" value="P:ribose phosphate metabolic process"/>
    <property type="evidence" value="ECO:0007669"/>
    <property type="project" value="TreeGrafter"/>
</dbReference>
<dbReference type="PROSITE" id="PS51462">
    <property type="entry name" value="NUDIX"/>
    <property type="match status" value="1"/>
</dbReference>
<feature type="domain" description="Nudix hydrolase" evidence="3">
    <location>
        <begin position="40"/>
        <end position="169"/>
    </location>
</feature>
<dbReference type="InterPro" id="IPR015797">
    <property type="entry name" value="NUDIX_hydrolase-like_dom_sf"/>
</dbReference>
<name>A0A0B0INV1_9BACI</name>
<dbReference type="RefSeq" id="WP_034624827.1">
    <property type="nucleotide sequence ID" value="NZ_JRJU01000001.1"/>
</dbReference>
<dbReference type="EMBL" id="JRJU01000001">
    <property type="protein sequence ID" value="KHF41749.1"/>
    <property type="molecule type" value="Genomic_DNA"/>
</dbReference>
<evidence type="ECO:0000313" key="5">
    <source>
        <dbReference type="Proteomes" id="UP000030832"/>
    </source>
</evidence>
<dbReference type="STRING" id="333138.LQ50_00120"/>
<evidence type="ECO:0000313" key="4">
    <source>
        <dbReference type="EMBL" id="KHF41749.1"/>
    </source>
</evidence>
<dbReference type="PANTHER" id="PTHR11839:SF18">
    <property type="entry name" value="NUDIX HYDROLASE DOMAIN-CONTAINING PROTEIN"/>
    <property type="match status" value="1"/>
</dbReference>